<accession>A0ACC3AU02</accession>
<comment type="caution">
    <text evidence="1">The sequence shown here is derived from an EMBL/GenBank/DDBJ whole genome shotgun (WGS) entry which is preliminary data.</text>
</comment>
<proteinExistence type="predicted"/>
<evidence type="ECO:0000313" key="2">
    <source>
        <dbReference type="Proteomes" id="UP001177260"/>
    </source>
</evidence>
<keyword evidence="2" id="KW-1185">Reference proteome</keyword>
<protein>
    <submittedName>
        <fullName evidence="1">Uncharacterized protein</fullName>
    </submittedName>
</protein>
<dbReference type="Proteomes" id="UP001177260">
    <property type="component" value="Unassembled WGS sequence"/>
</dbReference>
<organism evidence="1 2">
    <name type="scientific">Aspergillus melleus</name>
    <dbReference type="NCBI Taxonomy" id="138277"/>
    <lineage>
        <taxon>Eukaryota</taxon>
        <taxon>Fungi</taxon>
        <taxon>Dikarya</taxon>
        <taxon>Ascomycota</taxon>
        <taxon>Pezizomycotina</taxon>
        <taxon>Eurotiomycetes</taxon>
        <taxon>Eurotiomycetidae</taxon>
        <taxon>Eurotiales</taxon>
        <taxon>Aspergillaceae</taxon>
        <taxon>Aspergillus</taxon>
        <taxon>Aspergillus subgen. Circumdati</taxon>
    </lineage>
</organism>
<sequence length="252" mass="28056">MRTLNEDLPYITSDPSIIFFTDFDGTVTLEDSNDYLVDNLGFGIEKRRALELEVLKGNIAFRDAFKAMLDSVPLPFDECIRILQRNIKFDPDFVNFYHWTSENNVPLVVLSSGMTPIIKALLQNALGDNPGNISIIANDVEAREGRLSNEAGGWQIRYRDDSQYGHDKSQAIKPYAALPEDMRPILVFAGDGVSDLSAATGSHILFAKQGLDLARYCAERDVPFIPFNNWASILAAVQGINEGGLQINRLKN</sequence>
<reference evidence="1 2" key="1">
    <citation type="journal article" date="2023" name="ACS Omega">
        <title>Identification of the Neoaspergillic Acid Biosynthesis Gene Cluster by Establishing an In Vitro CRISPR-Ribonucleoprotein Genetic System in Aspergillus melleus.</title>
        <authorList>
            <person name="Yuan B."/>
            <person name="Grau M.F."/>
            <person name="Murata R.M."/>
            <person name="Torok T."/>
            <person name="Venkateswaran K."/>
            <person name="Stajich J.E."/>
            <person name="Wang C.C.C."/>
        </authorList>
    </citation>
    <scope>NUCLEOTIDE SEQUENCE [LARGE SCALE GENOMIC DNA]</scope>
    <source>
        <strain evidence="1 2">IMV 1140</strain>
    </source>
</reference>
<dbReference type="EMBL" id="JAOPJF010000070">
    <property type="protein sequence ID" value="KAK1141047.1"/>
    <property type="molecule type" value="Genomic_DNA"/>
</dbReference>
<evidence type="ECO:0000313" key="1">
    <source>
        <dbReference type="EMBL" id="KAK1141047.1"/>
    </source>
</evidence>
<gene>
    <name evidence="1" type="ORF">N8T08_009620</name>
</gene>
<name>A0ACC3AU02_9EURO</name>